<evidence type="ECO:0000259" key="2">
    <source>
        <dbReference type="Pfam" id="PF07811"/>
    </source>
</evidence>
<name>A0AA37TEA3_9HYPH</name>
<feature type="transmembrane region" description="Helical" evidence="1">
    <location>
        <begin position="20"/>
        <end position="39"/>
    </location>
</feature>
<evidence type="ECO:0000313" key="3">
    <source>
        <dbReference type="EMBL" id="GLS68417.1"/>
    </source>
</evidence>
<organism evidence="3 4">
    <name type="scientific">Methylobacterium tardum</name>
    <dbReference type="NCBI Taxonomy" id="374432"/>
    <lineage>
        <taxon>Bacteria</taxon>
        <taxon>Pseudomonadati</taxon>
        <taxon>Pseudomonadota</taxon>
        <taxon>Alphaproteobacteria</taxon>
        <taxon>Hyphomicrobiales</taxon>
        <taxon>Methylobacteriaceae</taxon>
        <taxon>Methylobacterium</taxon>
    </lineage>
</organism>
<accession>A0AA37TEA3</accession>
<reference evidence="4" key="1">
    <citation type="journal article" date="2019" name="Int. J. Syst. Evol. Microbiol.">
        <title>The Global Catalogue of Microorganisms (GCM) 10K type strain sequencing project: providing services to taxonomists for standard genome sequencing and annotation.</title>
        <authorList>
            <consortium name="The Broad Institute Genomics Platform"/>
            <consortium name="The Broad Institute Genome Sequencing Center for Infectious Disease"/>
            <person name="Wu L."/>
            <person name="Ma J."/>
        </authorList>
    </citation>
    <scope>NUCLEOTIDE SEQUENCE [LARGE SCALE GENOMIC DNA]</scope>
    <source>
        <strain evidence="4">NBRC 103632</strain>
    </source>
</reference>
<keyword evidence="1" id="KW-0472">Membrane</keyword>
<dbReference type="RefSeq" id="WP_238197038.1">
    <property type="nucleotide sequence ID" value="NZ_BPQZ01000015.1"/>
</dbReference>
<protein>
    <recommendedName>
        <fullName evidence="2">TadE-like domain-containing protein</fullName>
    </recommendedName>
</protein>
<dbReference type="EMBL" id="BSPL01000005">
    <property type="protein sequence ID" value="GLS68417.1"/>
    <property type="molecule type" value="Genomic_DNA"/>
</dbReference>
<dbReference type="Pfam" id="PF07811">
    <property type="entry name" value="TadE"/>
    <property type="match status" value="1"/>
</dbReference>
<gene>
    <name evidence="3" type="ORF">GCM10007890_04290</name>
</gene>
<dbReference type="AlphaFoldDB" id="A0AA37TEA3"/>
<keyword evidence="1" id="KW-1133">Transmembrane helix</keyword>
<feature type="domain" description="TadE-like" evidence="2">
    <location>
        <begin position="20"/>
        <end position="61"/>
    </location>
</feature>
<dbReference type="Proteomes" id="UP001157440">
    <property type="component" value="Unassembled WGS sequence"/>
</dbReference>
<evidence type="ECO:0000256" key="1">
    <source>
        <dbReference type="SAM" id="Phobius"/>
    </source>
</evidence>
<dbReference type="InterPro" id="IPR012495">
    <property type="entry name" value="TadE-like_dom"/>
</dbReference>
<keyword evidence="4" id="KW-1185">Reference proteome</keyword>
<proteinExistence type="predicted"/>
<evidence type="ECO:0000313" key="4">
    <source>
        <dbReference type="Proteomes" id="UP001157440"/>
    </source>
</evidence>
<comment type="caution">
    <text evidence="3">The sequence shown here is derived from an EMBL/GenBank/DDBJ whole genome shotgun (WGS) entry which is preliminary data.</text>
</comment>
<keyword evidence="1" id="KW-0812">Transmembrane</keyword>
<sequence>MDIVIGRDRVASQLRDDAQGVAAIEFALILPIMLALLFGTTEFGRAIDHYRRVTLLARAVADLTSQGDGQATMAAASLTDIVAAAKLVLTPYPSSGATIVISALSVPADGAGQQPRVCSSYATSNGTARTVGAASDLKVPEGFQLAGMRYVLAEVSVPYPAIFGSSVMRLVGGANNQFTFKASVPWPVRAGQTYKSTYNEIVLPNGKACTS</sequence>